<proteinExistence type="predicted"/>
<accession>A0A0F8W2D2</accession>
<comment type="caution">
    <text evidence="1">The sequence shown here is derived from an EMBL/GenBank/DDBJ whole genome shotgun (WGS) entry which is preliminary data.</text>
</comment>
<sequence>MIFIIIENLNKGKRLKIQFFLIRYKIKISWSEKTKSLLMVNIRICPKCKQPKLKSAMNVSGWLAPNMMECTNCGYLGYFYIEIDTEDYELDEKNDKTNSSTIK</sequence>
<organism evidence="1">
    <name type="scientific">marine sediment metagenome</name>
    <dbReference type="NCBI Taxonomy" id="412755"/>
    <lineage>
        <taxon>unclassified sequences</taxon>
        <taxon>metagenomes</taxon>
        <taxon>ecological metagenomes</taxon>
    </lineage>
</organism>
<evidence type="ECO:0000313" key="1">
    <source>
        <dbReference type="EMBL" id="KKK42340.1"/>
    </source>
</evidence>
<protein>
    <submittedName>
        <fullName evidence="1">Uncharacterized protein</fullName>
    </submittedName>
</protein>
<reference evidence="1" key="1">
    <citation type="journal article" date="2015" name="Nature">
        <title>Complex archaea that bridge the gap between prokaryotes and eukaryotes.</title>
        <authorList>
            <person name="Spang A."/>
            <person name="Saw J.H."/>
            <person name="Jorgensen S.L."/>
            <person name="Zaremba-Niedzwiedzka K."/>
            <person name="Martijn J."/>
            <person name="Lind A.E."/>
            <person name="van Eijk R."/>
            <person name="Schleper C."/>
            <person name="Guy L."/>
            <person name="Ettema T.J."/>
        </authorList>
    </citation>
    <scope>NUCLEOTIDE SEQUENCE</scope>
</reference>
<gene>
    <name evidence="1" type="ORF">LCGC14_2113130</name>
</gene>
<name>A0A0F8W2D2_9ZZZZ</name>
<dbReference type="EMBL" id="LAZR01070334">
    <property type="protein sequence ID" value="KKK42340.1"/>
    <property type="molecule type" value="Genomic_DNA"/>
</dbReference>
<dbReference type="AlphaFoldDB" id="A0A0F8W2D2"/>